<accession>A0A921MEV4</accession>
<comment type="caution">
    <text evidence="3">The sequence shown here is derived from an EMBL/GenBank/DDBJ whole genome shotgun (WGS) entry which is preliminary data.</text>
</comment>
<feature type="transmembrane region" description="Helical" evidence="2">
    <location>
        <begin position="80"/>
        <end position="99"/>
    </location>
</feature>
<reference evidence="3" key="1">
    <citation type="journal article" date="2021" name="PeerJ">
        <title>Extensive microbial diversity within the chicken gut microbiome revealed by metagenomics and culture.</title>
        <authorList>
            <person name="Gilroy R."/>
            <person name="Ravi A."/>
            <person name="Getino M."/>
            <person name="Pursley I."/>
            <person name="Horton D.L."/>
            <person name="Alikhan N.F."/>
            <person name="Baker D."/>
            <person name="Gharbi K."/>
            <person name="Hall N."/>
            <person name="Watson M."/>
            <person name="Adriaenssens E.M."/>
            <person name="Foster-Nyarko E."/>
            <person name="Jarju S."/>
            <person name="Secka A."/>
            <person name="Antonio M."/>
            <person name="Oren A."/>
            <person name="Chaudhuri R.R."/>
            <person name="La Ragione R."/>
            <person name="Hildebrand F."/>
            <person name="Pallen M.J."/>
        </authorList>
    </citation>
    <scope>NUCLEOTIDE SEQUENCE</scope>
    <source>
        <strain evidence="3">ChiGjej5B5-7349</strain>
    </source>
</reference>
<dbReference type="AlphaFoldDB" id="A0A921MEV4"/>
<name>A0A921MEV4_9MICO</name>
<evidence type="ECO:0000256" key="1">
    <source>
        <dbReference type="SAM" id="MobiDB-lite"/>
    </source>
</evidence>
<dbReference type="EMBL" id="DYUK01000188">
    <property type="protein sequence ID" value="HJG80492.1"/>
    <property type="molecule type" value="Genomic_DNA"/>
</dbReference>
<feature type="transmembrane region" description="Helical" evidence="2">
    <location>
        <begin position="131"/>
        <end position="147"/>
    </location>
</feature>
<sequence>MTHSSADASTPSTAQRTPAEAAAGPASPSPGRAGAGRHRWRTLDIVIAAVLGVVIGLIFTFWNFAGYAGFLALDALTPGFGGLAAGIWLLGGVVGGLVIRKPGAALFVEVLAAVVSMLLGSQWAVETVYSGIAQGLGAELVFLLLGYRRFGLVAAALAGIGSAVAAWTIELFLSGNIEMSAQFLVIYLTCLIISGALLAGALGWVLTRALARTGALDRFAAGREIRGLA</sequence>
<dbReference type="Proteomes" id="UP000784435">
    <property type="component" value="Unassembled WGS sequence"/>
</dbReference>
<reference evidence="3" key="2">
    <citation type="submission" date="2021-09" db="EMBL/GenBank/DDBJ databases">
        <authorList>
            <person name="Gilroy R."/>
        </authorList>
    </citation>
    <scope>NUCLEOTIDE SEQUENCE</scope>
    <source>
        <strain evidence="3">ChiGjej5B5-7349</strain>
    </source>
</reference>
<dbReference type="Pfam" id="PF09819">
    <property type="entry name" value="ABC_cobalt"/>
    <property type="match status" value="1"/>
</dbReference>
<evidence type="ECO:0000313" key="3">
    <source>
        <dbReference type="EMBL" id="HJG80492.1"/>
    </source>
</evidence>
<feature type="transmembrane region" description="Helical" evidence="2">
    <location>
        <begin position="185"/>
        <end position="206"/>
    </location>
</feature>
<feature type="transmembrane region" description="Helical" evidence="2">
    <location>
        <begin position="45"/>
        <end position="68"/>
    </location>
</feature>
<gene>
    <name evidence="3" type="ORF">K8V08_08780</name>
</gene>
<feature type="region of interest" description="Disordered" evidence="1">
    <location>
        <begin position="1"/>
        <end position="35"/>
    </location>
</feature>
<dbReference type="PIRSF" id="PIRSF037394">
    <property type="entry name" value="ABC_thiamine-permease_YkoE_prd"/>
    <property type="match status" value="1"/>
</dbReference>
<feature type="transmembrane region" description="Helical" evidence="2">
    <location>
        <begin position="152"/>
        <end position="173"/>
    </location>
</feature>
<proteinExistence type="predicted"/>
<feature type="compositionally biased region" description="Low complexity" evidence="1">
    <location>
        <begin position="18"/>
        <end position="32"/>
    </location>
</feature>
<keyword evidence="2" id="KW-1133">Transmembrane helix</keyword>
<evidence type="ECO:0000256" key="2">
    <source>
        <dbReference type="SAM" id="Phobius"/>
    </source>
</evidence>
<feature type="transmembrane region" description="Helical" evidence="2">
    <location>
        <begin position="106"/>
        <end position="125"/>
    </location>
</feature>
<keyword evidence="2" id="KW-0812">Transmembrane</keyword>
<evidence type="ECO:0000313" key="4">
    <source>
        <dbReference type="Proteomes" id="UP000784435"/>
    </source>
</evidence>
<feature type="compositionally biased region" description="Polar residues" evidence="1">
    <location>
        <begin position="1"/>
        <end position="16"/>
    </location>
</feature>
<protein>
    <submittedName>
        <fullName evidence="3">ECF transporter S component</fullName>
    </submittedName>
</protein>
<organism evidence="3 4">
    <name type="scientific">Brevibacterium senegalense</name>
    <dbReference type="NCBI Taxonomy" id="1033736"/>
    <lineage>
        <taxon>Bacteria</taxon>
        <taxon>Bacillati</taxon>
        <taxon>Actinomycetota</taxon>
        <taxon>Actinomycetes</taxon>
        <taxon>Micrococcales</taxon>
        <taxon>Brevibacteriaceae</taxon>
        <taxon>Brevibacterium</taxon>
    </lineage>
</organism>
<keyword evidence="2" id="KW-0472">Membrane</keyword>
<dbReference type="InterPro" id="IPR017195">
    <property type="entry name" value="ABC_thiamin-permease_prd"/>
</dbReference>